<dbReference type="EMBL" id="FR823381">
    <property type="protein sequence ID" value="CBZ49971.1"/>
    <property type="molecule type" value="Genomic_DNA"/>
</dbReference>
<feature type="compositionally biased region" description="Basic and acidic residues" evidence="1">
    <location>
        <begin position="2001"/>
        <end position="2012"/>
    </location>
</feature>
<feature type="region of interest" description="Disordered" evidence="1">
    <location>
        <begin position="3781"/>
        <end position="3899"/>
    </location>
</feature>
<feature type="compositionally biased region" description="Basic and acidic residues" evidence="1">
    <location>
        <begin position="1976"/>
        <end position="1986"/>
    </location>
</feature>
<dbReference type="SUPFAM" id="SSF46689">
    <property type="entry name" value="Homeodomain-like"/>
    <property type="match status" value="1"/>
</dbReference>
<dbReference type="GeneID" id="13446020"/>
<feature type="region of interest" description="Disordered" evidence="1">
    <location>
        <begin position="2248"/>
        <end position="2311"/>
    </location>
</feature>
<feature type="region of interest" description="Disordered" evidence="1">
    <location>
        <begin position="911"/>
        <end position="961"/>
    </location>
</feature>
<feature type="region of interest" description="Disordered" evidence="1">
    <location>
        <begin position="1954"/>
        <end position="2110"/>
    </location>
</feature>
<feature type="compositionally biased region" description="Low complexity" evidence="1">
    <location>
        <begin position="1859"/>
        <end position="1872"/>
    </location>
</feature>
<feature type="compositionally biased region" description="Low complexity" evidence="1">
    <location>
        <begin position="133"/>
        <end position="145"/>
    </location>
</feature>
<feature type="compositionally biased region" description="Basic and acidic residues" evidence="1">
    <location>
        <begin position="1770"/>
        <end position="1783"/>
    </location>
</feature>
<evidence type="ECO:0000256" key="1">
    <source>
        <dbReference type="SAM" id="MobiDB-lite"/>
    </source>
</evidence>
<organism evidence="3 5">
    <name type="scientific">Neospora caninum (strain Liverpool)</name>
    <dbReference type="NCBI Taxonomy" id="572307"/>
    <lineage>
        <taxon>Eukaryota</taxon>
        <taxon>Sar</taxon>
        <taxon>Alveolata</taxon>
        <taxon>Apicomplexa</taxon>
        <taxon>Conoidasida</taxon>
        <taxon>Coccidia</taxon>
        <taxon>Eucoccidiorida</taxon>
        <taxon>Eimeriorina</taxon>
        <taxon>Sarcocystidae</taxon>
        <taxon>Neospora</taxon>
    </lineage>
</organism>
<feature type="compositionally biased region" description="Polar residues" evidence="1">
    <location>
        <begin position="1"/>
        <end position="21"/>
    </location>
</feature>
<feature type="compositionally biased region" description="Gly residues" evidence="1">
    <location>
        <begin position="1378"/>
        <end position="1387"/>
    </location>
</feature>
<evidence type="ECO:0000259" key="2">
    <source>
        <dbReference type="PROSITE" id="PS51293"/>
    </source>
</evidence>
<feature type="region of interest" description="Disordered" evidence="1">
    <location>
        <begin position="306"/>
        <end position="335"/>
    </location>
</feature>
<feature type="region of interest" description="Disordered" evidence="1">
    <location>
        <begin position="1028"/>
        <end position="1077"/>
    </location>
</feature>
<feature type="compositionally biased region" description="Low complexity" evidence="1">
    <location>
        <begin position="2798"/>
        <end position="2807"/>
    </location>
</feature>
<gene>
    <name evidence="4" type="ORF">BN1204_004480</name>
    <name evidence="3" type="ORF">NCLIV_004480</name>
</gene>
<name>F0V8D0_NEOCL</name>
<feature type="compositionally biased region" description="Basic and acidic residues" evidence="1">
    <location>
        <begin position="3865"/>
        <end position="3876"/>
    </location>
</feature>
<feature type="compositionally biased region" description="Basic and acidic residues" evidence="1">
    <location>
        <begin position="3885"/>
        <end position="3897"/>
    </location>
</feature>
<dbReference type="VEuPathDB" id="ToxoDB:NCLIV_004480"/>
<feature type="region of interest" description="Disordered" evidence="1">
    <location>
        <begin position="101"/>
        <end position="145"/>
    </location>
</feature>
<feature type="compositionally biased region" description="Low complexity" evidence="1">
    <location>
        <begin position="3566"/>
        <end position="3583"/>
    </location>
</feature>
<feature type="region of interest" description="Disordered" evidence="1">
    <location>
        <begin position="1605"/>
        <end position="1688"/>
    </location>
</feature>
<feature type="region of interest" description="Disordered" evidence="1">
    <location>
        <begin position="4230"/>
        <end position="4252"/>
    </location>
</feature>
<feature type="region of interest" description="Disordered" evidence="1">
    <location>
        <begin position="2680"/>
        <end position="2735"/>
    </location>
</feature>
<dbReference type="eggNOG" id="KOG1878">
    <property type="taxonomic scope" value="Eukaryota"/>
</dbReference>
<reference evidence="4" key="4">
    <citation type="journal article" date="2015" name="PLoS ONE">
        <title>Comprehensive Evaluation of Toxoplasma gondii VEG and Neospora caninum LIV Genomes with Tachyzoite Stage Transcriptome and Proteome Defines Novel Transcript Features.</title>
        <authorList>
            <person name="Ramaprasad A."/>
            <person name="Mourier T."/>
            <person name="Naeem R."/>
            <person name="Malas T.B."/>
            <person name="Moussa E."/>
            <person name="Panigrahi A."/>
            <person name="Vermont S.J."/>
            <person name="Otto T.D."/>
            <person name="Wastling J."/>
            <person name="Pain A."/>
        </authorList>
    </citation>
    <scope>NUCLEOTIDE SEQUENCE</scope>
    <source>
        <strain evidence="4">Liverpool</strain>
    </source>
</reference>
<feature type="compositionally biased region" description="Basic and acidic residues" evidence="1">
    <location>
        <begin position="432"/>
        <end position="443"/>
    </location>
</feature>
<keyword evidence="5" id="KW-1185">Reference proteome</keyword>
<keyword evidence="3" id="KW-0238">DNA-binding</keyword>
<feature type="region of interest" description="Disordered" evidence="1">
    <location>
        <begin position="262"/>
        <end position="290"/>
    </location>
</feature>
<feature type="region of interest" description="Disordered" evidence="1">
    <location>
        <begin position="2790"/>
        <end position="2841"/>
    </location>
</feature>
<evidence type="ECO:0000313" key="4">
    <source>
        <dbReference type="EMBL" id="CEL64559.1"/>
    </source>
</evidence>
<feature type="compositionally biased region" description="Basic and acidic residues" evidence="1">
    <location>
        <begin position="2073"/>
        <end position="2088"/>
    </location>
</feature>
<dbReference type="GO" id="GO:0003677">
    <property type="term" value="F:DNA binding"/>
    <property type="evidence" value="ECO:0007669"/>
    <property type="project" value="UniProtKB-KW"/>
</dbReference>
<feature type="compositionally biased region" description="Basic and acidic residues" evidence="1">
    <location>
        <begin position="24"/>
        <end position="36"/>
    </location>
</feature>
<dbReference type="InterPro" id="IPR001005">
    <property type="entry name" value="SANT/Myb"/>
</dbReference>
<dbReference type="Proteomes" id="UP000007494">
    <property type="component" value="Chromosome Ib"/>
</dbReference>
<feature type="compositionally biased region" description="Basic residues" evidence="1">
    <location>
        <begin position="594"/>
        <end position="604"/>
    </location>
</feature>
<dbReference type="InterPro" id="IPR017884">
    <property type="entry name" value="SANT_dom"/>
</dbReference>
<feature type="region of interest" description="Disordered" evidence="1">
    <location>
        <begin position="3488"/>
        <end position="3512"/>
    </location>
</feature>
<feature type="compositionally biased region" description="Low complexity" evidence="1">
    <location>
        <begin position="4091"/>
        <end position="4106"/>
    </location>
</feature>
<feature type="compositionally biased region" description="Basic and acidic residues" evidence="1">
    <location>
        <begin position="1546"/>
        <end position="1555"/>
    </location>
</feature>
<feature type="compositionally biased region" description="Acidic residues" evidence="1">
    <location>
        <begin position="629"/>
        <end position="641"/>
    </location>
</feature>
<dbReference type="RefSeq" id="XP_003880006.1">
    <property type="nucleotide sequence ID" value="XM_003879957.1"/>
</dbReference>
<feature type="compositionally biased region" description="Low complexity" evidence="1">
    <location>
        <begin position="3670"/>
        <end position="3690"/>
    </location>
</feature>
<reference evidence="5" key="3">
    <citation type="journal article" date="2012" name="PLoS Pathog.">
        <title>Comparative genomics of the apicomplexan parasites Toxoplasma gondii and Neospora caninum: Coccidia differing in host range and transmission strategy.</title>
        <authorList>
            <person name="Reid A.J."/>
            <person name="Vermont S.J."/>
            <person name="Cotton J.A."/>
            <person name="Harris D."/>
            <person name="Hill-Cawthorne G.A."/>
            <person name="Konen-Waisman S."/>
            <person name="Latham S.M."/>
            <person name="Mourier T."/>
            <person name="Norton R."/>
            <person name="Quail M.A."/>
            <person name="Sanders M."/>
            <person name="Shanmugam D."/>
            <person name="Sohal A."/>
            <person name="Wasmuth J.D."/>
            <person name="Brunk B."/>
            <person name="Grigg M.E."/>
            <person name="Howard J.C."/>
            <person name="Parkinson J."/>
            <person name="Roos D.S."/>
            <person name="Trees A.J."/>
            <person name="Berriman M."/>
            <person name="Pain A."/>
            <person name="Wastling J.M."/>
        </authorList>
    </citation>
    <scope>NUCLEOTIDE SEQUENCE [LARGE SCALE GENOMIC DNA]</scope>
    <source>
        <strain evidence="5">Liverpool</strain>
    </source>
</reference>
<feature type="compositionally biased region" description="Low complexity" evidence="1">
    <location>
        <begin position="1640"/>
        <end position="1651"/>
    </location>
</feature>
<feature type="region of interest" description="Disordered" evidence="1">
    <location>
        <begin position="587"/>
        <end position="672"/>
    </location>
</feature>
<feature type="compositionally biased region" description="Basic and acidic residues" evidence="1">
    <location>
        <begin position="309"/>
        <end position="321"/>
    </location>
</feature>
<feature type="compositionally biased region" description="Basic and acidic residues" evidence="1">
    <location>
        <begin position="4112"/>
        <end position="4127"/>
    </location>
</feature>
<feature type="compositionally biased region" description="Low complexity" evidence="1">
    <location>
        <begin position="113"/>
        <end position="125"/>
    </location>
</feature>
<reference evidence="3" key="1">
    <citation type="submission" date="2011-02" db="EMBL/GenBank/DDBJ databases">
        <authorList>
            <person name="Aslett M."/>
        </authorList>
    </citation>
    <scope>NUCLEOTIDE SEQUENCE</scope>
    <source>
        <strain evidence="3">Liverpool</strain>
    </source>
</reference>
<dbReference type="PROSITE" id="PS51293">
    <property type="entry name" value="SANT"/>
    <property type="match status" value="1"/>
</dbReference>
<reference evidence="3" key="2">
    <citation type="submission" date="2011-03" db="EMBL/GenBank/DDBJ databases">
        <title>Comparative genomics and transcriptomics of Neospora caninum and Toxoplasma gondii.</title>
        <authorList>
            <person name="Reid A.J."/>
            <person name="Sohal A."/>
            <person name="Harris D."/>
            <person name="Quail M."/>
            <person name="Sanders M."/>
            <person name="Berriman M."/>
            <person name="Wastling J.M."/>
            <person name="Pain A."/>
        </authorList>
    </citation>
    <scope>NUCLEOTIDE SEQUENCE</scope>
    <source>
        <strain evidence="3">Liverpool</strain>
    </source>
</reference>
<feature type="compositionally biased region" description="Basic and acidic residues" evidence="1">
    <location>
        <begin position="2023"/>
        <end position="2045"/>
    </location>
</feature>
<dbReference type="OrthoDB" id="333983at2759"/>
<feature type="compositionally biased region" description="Low complexity" evidence="1">
    <location>
        <begin position="3137"/>
        <end position="3155"/>
    </location>
</feature>
<feature type="compositionally biased region" description="Basic and acidic residues" evidence="1">
    <location>
        <begin position="367"/>
        <end position="405"/>
    </location>
</feature>
<feature type="compositionally biased region" description="Low complexity" evidence="1">
    <location>
        <begin position="3781"/>
        <end position="3795"/>
    </location>
</feature>
<feature type="region of interest" description="Disordered" evidence="1">
    <location>
        <begin position="3202"/>
        <end position="3227"/>
    </location>
</feature>
<accession>F0V8D0</accession>
<evidence type="ECO:0000313" key="3">
    <source>
        <dbReference type="EMBL" id="CBZ49971.1"/>
    </source>
</evidence>
<dbReference type="InterPro" id="IPR009057">
    <property type="entry name" value="Homeodomain-like_sf"/>
</dbReference>
<feature type="compositionally biased region" description="Low complexity" evidence="1">
    <location>
        <begin position="841"/>
        <end position="850"/>
    </location>
</feature>
<feature type="region of interest" description="Disordered" evidence="1">
    <location>
        <begin position="1164"/>
        <end position="1195"/>
    </location>
</feature>
<dbReference type="InParanoid" id="F0V8D0"/>
<feature type="region of interest" description="Disordered" evidence="1">
    <location>
        <begin position="3961"/>
        <end position="4176"/>
    </location>
</feature>
<feature type="compositionally biased region" description="Basic and acidic residues" evidence="1">
    <location>
        <begin position="2296"/>
        <end position="2311"/>
    </location>
</feature>
<feature type="compositionally biased region" description="Low complexity" evidence="1">
    <location>
        <begin position="54"/>
        <end position="68"/>
    </location>
</feature>
<proteinExistence type="predicted"/>
<feature type="region of interest" description="Disordered" evidence="1">
    <location>
        <begin position="1741"/>
        <end position="1785"/>
    </location>
</feature>
<sequence>MALPSSEGTSCPESQVSSLSEPQVGHEQHDGSRLPEDPQAASGGPAADGGRLAVSPPLSNSSSFESSGSVLSGAFLSRSLSSDLYDAAFAVEEEDDDLLRKMHSALQDDEDSASSANAAAAVSSSMGLHMEPGLGASSSLSVGASSLSPDFLTSSFSSSSSSSLAVSGLSSCSVTASSPLFSSQRQPSLDAGKPVPAERKEEVASLDSGTQPGGSPAVHTPVPGGPTPPSRRLLLGSPHTDDASAGSALGAAEPRLDLLVFSGTSTGDSLFPHSPLPPPGPAPVQKEADRTENIVGMGLAALHKALAKKAQEAAAKAREEGSESGAGAALPTQHEDLCKITPLSVCFLKAEEHETKDEGPSDSADAAAEKNKGNEPAEAERPVEREAREGDAEALTEETREREESEAPDSNSVEPSTDERLSGALLSSLVADVKEEEKTDAERSAVSGAGDKAIGGVKTDARDDGDLLPPSKENASSCVPSLCLSRAVETEGDSEREAAGSPDGGAPLSSRFPCSSSPAPPGSSPLEKEVSPSGDCLLVADPQLFRLLRALEQTGAQVEEELRAEERRFAETASLLLRDLDLETQAAVSLSSRSPRRSLSRARRDRGPEAASGEEDSEGVGAEKTREAEDAEEEEMDDWENSETGRPSGDKAGDGSFAVDQTAKNGPLASFRGTSMSSVLPLRVLRQGRRQSRRLRARAASSVLRRRLEQKIRRVRETLLAAVGAAEEDIGMLEKEFQNVAECEISPFARLTLSSRTLHAPFPPTASPKEFGLAPYFLPPASAGLPPAVDALSEDSRALFALPGVCGPDRGDGAWLPPSAWSASFGDAPLTLAVSESVASSLPSSPLASGGAVGQDEDQGDSSGDACSAQIPPARPSRPRAASHLTLLLPSVTSDSSATCPIEFDFEACPSTPERGASGGFLGRPADSGGPPRGAEQSDLLGDGEETETGVPETPQEGAERTHALTGDGAEVGVAGHVVRGPAEDGTDTNEDGEPEGDVDSRMSLGDESGTFSLSSAFSVGAGGEGLLLDSGKDGKRARTQTLGGLPATGRQGDAASAVDSSPSLAPGETDSEEALSVLPSSAADEAQGDGDLRGASAHALSSAMGGQPIPGAAERFSTVSSAWGSSGNAFFLEASAGEGAGDAQLANEKGEIFPGACSGRGALPKGKSLAGPGQRTAGGGKKRGGRAATGRGGSDWVEAERAAKQQRLPLELFSMATRHVHEEACLRAAASFWERTKRRADCFLTSTERALPGRPCGAGTHEGTVALSAGASGFSPPAPPALPALFLAAQHLQPAVGPDGLRRGPWLSHGEDISTGIRATNRRRALVSLLQFLREISQVAVVQVREPLSRQDASALASAVAAATAVACAGASSPRTAGGGEGGAGGSCEDEGLDSRELGEEGAAESVGEEDRKGGRSLSSHTDGFPGSKTPRTGPPFSSSSERREFSSQAFAASCLSPFAALPQSPAIWFDPPVPATVWGGETASGVSAGWLGSNSAASSLSAVERECRGLGKGGDPRGPAAQKSGPAGPSGGAALAPGTDEDEGGKTEEEKRWASLPGFGGGSVERVVLCVRRDCLPVGWLREMPFECRLKLDVETRDDERAEATECAGANEEATGALNRGGSRDAGQGSSGSKRSSPEAASQPSEAAPGVRASEGKEDVLRDSQGAPSASENPPADSLQGPVVSSAALVRNKPPFLAPRVSAPPSPPRCRIPKCTCCVEVADSSSAFRACSAAACASPSVGASSFDDETKKRKRASEGGAVADEASTETREDEKRRRTESGEDYFVMEDALKLLSRARQDQQEALLRFQRQALELCDKCWHAEKSDEEASPSDRGASSPSGRDPSRCAPSEKSQDGPSSRRPAASRAAGASLRQWRASLRALGLSVPDVVQAISIAERERRWASTPARRLHLSVESLVRDRSKEEYVELAFFLPHKPSTVEPWQVALELSEEEAAARSVEAEAEPARPAPSPSDKEESGEKGEFAAAPATPNGPLSSKEAEREAVEGKGRGGAHGVAGSDAKEKKGDEEKRGLTGMHARAEGPDGAGKGGRGRTGRGGRGGKGASKCTGKRRERDDKSEEREDKSTVGSPACSDKSPSASCEAPEGADAHRGSLSLLAAVETCEGGEEKNSRQDFGEAWAGVGGERRRAIEPEGVSRVWRVVAQRKVKMQNLLRQQKRLCRALFKPWRKERLALERARIREGDVFSWGILPVRAVDHPDQLVSLPAGFRTGNRNAPYQRGCEQAESGACEGEDKKASAEGGSGRRSTRGGNPQDASFLPSSASVPSTSAGGTDRQRAKEEAANRESKREWMQANYANLTGPGVFWRDSCLFSLGQGLRQRLERRAEQCAGVFPVDLLEKDLDYAILDLDRAVSYHDRCTLLKDVALVELEKKTSTVWAESEARTFVEKFLMYPKNFEKIASYLDGKSTKDCVDFYYRFKYQFGLKRRLQELEDTARSKKKNRLLGSKQLRREELVAELFAPSVQAMARLEAECCTEPMRLFNAQNSLPFDVFSGYLLHQRSVWNVLKDPVGTRPADEAHDSDLEVDARGQPAQELFLENLREGYFFPSTYSGFVPPGRVANVPAWFSPTPQPRCKGASGFPPRSAKAATPPAAPHVPLACVPGCFFIERPAKDGAPGAAEKEAASRVFSNAQSPFAPSLAFSYRQLNTLLTCLQAAAQRGRGGDDEGPSYMTRSRSGRNNSKPASCGAKPPVSGASAAQASGHASADRAGWQSPRARALDALLLRLRGVLRGKQTGLWSVHRKRQVWGPQTEKPAASSPSLQAADKALAGRRGRGAAAPGPGSVARDDRALATLNGEAVDGDVPAGEATRGGFSRDAASGPRIGAAMIQGRSGGVPLQRMGTVERQDALVLVGGDGGVGRGGIKRLLTEESSVLSSEDGEGRERDERERKRHQAASVGQALLGEAAEGKKEGEAPATQMASRQGVWEGDGEDSRKKDVAALPTQKKPDLAAAGRATGPSNPALLPPLTAKQKEALLAFLEPRAGSSLPANVAAALAASPLLPLLAGGEGHRPPFPLLPSSAAGLPLPASSSQLLSSLLASSSLSPLFSLAASLGPNSAADAGKSSAQPGAAPQRTPTVVRPQSLLETLSASLSKAAAPSASSFSTPASSPPRASPKRSPGLSSALAPQSASSANPSLSLLASLSASPSSSASSPLFPAVSSAPSPPLLPALSAQTPPVFPPLSAAPSPEASASRGTARPSPAASPSLAALAFSKALPSAAAADLKEDTVSAKPAGSPLSGPLGAAARSLLAPGNAHSDMLRSLAAVAASGLVREAKGEGLASLAKRASQADKGRREEDSPGAGLPGARNGPSSGQTPSGSTSCAPAGQSGGEAGGAAGTALSGNIQASNSSFPVLPSSAIGLLVQAAAAARAAAAAKAAMSAPGVRAVPGATSVMASPALLPASLPQHLASSRLLPGLVSQPLSALPAGRGGRPDSGRATPSAEASPVLAPLPVSLSALGAALPSGVRREGGKDEAAKTGDNAEPASAASSPFLAPAALARNEASSLLASAATRVGPGQGLASRSAPGPGASAVASLLANLAASPAPSPSPASRSPDLAARGQPTVPSPVVAPAPPPLPALSPVSAGNPPALLAACAAAVAAGKLPAPVALAAAAAAKKAGQAASAAVPGASDGSPLVLPTNQTQGANAAGSLATPSAAARSVSPSPLQRPNVGDQALSGAGLQSAEACRTRSTEATARSPTPVAEPAERDGGPSEPVLGAPDGSGSLRANSSEVPEARMSATTPLLSALAAGLAASVCTASSGAASEEASGLGVSSRDIEGGRISPETVREETEPVSATSLPFPGSAPSADPLDAAEQTPEVSTLRGPSTTDLPVVPRAEGVQEREETRGDTGEGAAQCEGEARREEKSEESGTRICNLEGEAEAVAQKNLAETKSASLSSAFLSTHSSSIDLAFSEAGAEMLLPGAVSPTFAFAASRSAPLPERPLSEAVEEVQASQIARDVGVEGTEGTESSALSDEANERSAAFFVRAAEPTECSDPPQSTQSLEGSAERVSTCLPVSSLPPELASELPQNGEACSRPAEATVSSLPSVAAMSGVWAENREESSVPVFPFSSRVSSSEGNEAEEEGRRGAEDQSADHESEGAQVGDPGVLMGEAHDAFREKDERKEDADPADELSGKTVCARDLPTDGQPRVEARLEEAVLHALCTTGDAGETGAASHCPAVPLDLSRVLPAFSATLQDQVSAVAEGQTTEGEKETATAGSNEDQ</sequence>
<feature type="region of interest" description="Disordered" evidence="1">
    <location>
        <begin position="841"/>
        <end position="880"/>
    </location>
</feature>
<feature type="region of interest" description="Disordered" evidence="1">
    <location>
        <begin position="3650"/>
        <end position="3763"/>
    </location>
</feature>
<feature type="region of interest" description="Disordered" evidence="1">
    <location>
        <begin position="3566"/>
        <end position="3594"/>
    </location>
</feature>
<feature type="compositionally biased region" description="Basic and acidic residues" evidence="1">
    <location>
        <begin position="3311"/>
        <end position="3321"/>
    </location>
</feature>
<feature type="region of interest" description="Disordered" evidence="1">
    <location>
        <begin position="1372"/>
        <end position="1445"/>
    </location>
</feature>
<feature type="compositionally biased region" description="Basic and acidic residues" evidence="1">
    <location>
        <begin position="4140"/>
        <end position="4155"/>
    </location>
</feature>
<dbReference type="SMART" id="SM00717">
    <property type="entry name" value="SANT"/>
    <property type="match status" value="1"/>
</dbReference>
<feature type="domain" description="SANT" evidence="2">
    <location>
        <begin position="2395"/>
        <end position="2446"/>
    </location>
</feature>
<protein>
    <submittedName>
        <fullName evidence="4">Myb-like DNA-binding domain-containing protein,putative</fullName>
    </submittedName>
    <submittedName>
        <fullName evidence="3">Putative myb-like DNA-binding domain-containing protein</fullName>
    </submittedName>
</protein>
<feature type="region of interest" description="Disordered" evidence="1">
    <location>
        <begin position="3448"/>
        <end position="3469"/>
    </location>
</feature>
<feature type="region of interest" description="Disordered" evidence="1">
    <location>
        <begin position="3080"/>
        <end position="3101"/>
    </location>
</feature>
<feature type="region of interest" description="Disordered" evidence="1">
    <location>
        <begin position="2596"/>
        <end position="2615"/>
    </location>
</feature>
<feature type="compositionally biased region" description="Low complexity" evidence="1">
    <location>
        <begin position="1520"/>
        <end position="1540"/>
    </location>
</feature>
<feature type="region of interest" description="Disordered" evidence="1">
    <location>
        <begin position="1826"/>
        <end position="1872"/>
    </location>
</feature>
<dbReference type="Gene3D" id="1.10.10.60">
    <property type="entry name" value="Homeodomain-like"/>
    <property type="match status" value="1"/>
</dbReference>
<evidence type="ECO:0000313" key="5">
    <source>
        <dbReference type="Proteomes" id="UP000007494"/>
    </source>
</evidence>
<feature type="region of interest" description="Disordered" evidence="1">
    <location>
        <begin position="3301"/>
        <end position="3359"/>
    </location>
</feature>
<feature type="compositionally biased region" description="Polar residues" evidence="1">
    <location>
        <begin position="2281"/>
        <end position="2293"/>
    </location>
</feature>
<feature type="compositionally biased region" description="Polar residues" evidence="1">
    <location>
        <begin position="3844"/>
        <end position="3856"/>
    </location>
</feature>
<feature type="compositionally biased region" description="Acidic residues" evidence="1">
    <location>
        <begin position="985"/>
        <end position="998"/>
    </location>
</feature>
<dbReference type="EMBL" id="LN714475">
    <property type="protein sequence ID" value="CEL64559.1"/>
    <property type="molecule type" value="Genomic_DNA"/>
</dbReference>
<feature type="region of interest" description="Disordered" evidence="1">
    <location>
        <begin position="2894"/>
        <end position="2989"/>
    </location>
</feature>
<feature type="region of interest" description="Disordered" evidence="1">
    <location>
        <begin position="980"/>
        <end position="1010"/>
    </location>
</feature>
<feature type="compositionally biased region" description="Basic and acidic residues" evidence="1">
    <location>
        <begin position="2902"/>
        <end position="2911"/>
    </location>
</feature>
<feature type="region of interest" description="Disordered" evidence="1">
    <location>
        <begin position="1"/>
        <end position="68"/>
    </location>
</feature>
<feature type="compositionally biased region" description="Polar residues" evidence="1">
    <location>
        <begin position="174"/>
        <end position="187"/>
    </location>
</feature>
<feature type="compositionally biased region" description="Low complexity" evidence="1">
    <location>
        <begin position="3333"/>
        <end position="3350"/>
    </location>
</feature>
<feature type="region of interest" description="Disordered" evidence="1">
    <location>
        <begin position="3122"/>
        <end position="3155"/>
    </location>
</feature>
<feature type="compositionally biased region" description="Basic and acidic residues" evidence="1">
    <location>
        <begin position="3490"/>
        <end position="3501"/>
    </location>
</feature>
<feature type="compositionally biased region" description="Polar residues" evidence="1">
    <location>
        <begin position="2694"/>
        <end position="2706"/>
    </location>
</feature>
<feature type="region of interest" description="Disordered" evidence="1">
    <location>
        <begin position="351"/>
        <end position="534"/>
    </location>
</feature>
<feature type="region of interest" description="Disordered" evidence="1">
    <location>
        <begin position="1509"/>
        <end position="1560"/>
    </location>
</feature>
<feature type="region of interest" description="Disordered" evidence="1">
    <location>
        <begin position="174"/>
        <end position="250"/>
    </location>
</feature>
<feature type="compositionally biased region" description="Low complexity" evidence="1">
    <location>
        <begin position="2716"/>
        <end position="2727"/>
    </location>
</feature>
<feature type="compositionally biased region" description="Low complexity" evidence="1">
    <location>
        <begin position="3204"/>
        <end position="3227"/>
    </location>
</feature>
<dbReference type="OMA" id="CTCCVEV"/>